<dbReference type="RefSeq" id="WP_013254091.1">
    <property type="nucleotide sequence ID" value="NC_014364.1"/>
</dbReference>
<dbReference type="InterPro" id="IPR040452">
    <property type="entry name" value="SfsA_C"/>
</dbReference>
<dbReference type="STRING" id="573413.Spirs_1500"/>
<feature type="domain" description="SfsA N-terminal OB" evidence="2">
    <location>
        <begin position="22"/>
        <end position="90"/>
    </location>
</feature>
<dbReference type="Pfam" id="PF17746">
    <property type="entry name" value="SfsA_N"/>
    <property type="match status" value="1"/>
</dbReference>
<sequence length="257" mass="28499">MKSIPSSDSVRLFSADADARFLARPNRFTVEAELRKKGAGNKVAVHCANPGRLKELLYPGAELILERAKGGTKRKTNWSLAAVRFQGKIIPLISARANLAVRSLCLPRLFPNALSIEAEKTLPQQPGSRFDFLVETDQALYPIEVKACTLLKPFKQASFPDAPTQRGRRHVEELTALAACRDGTGKEYRPKVIIAVFHADAETFSPNAETDPDFAKVLCRARNLIDIRIPLFETDEEGLVRVVRETIPFVLAPNHSL</sequence>
<evidence type="ECO:0000313" key="3">
    <source>
        <dbReference type="EMBL" id="ADK80627.1"/>
    </source>
</evidence>
<dbReference type="AlphaFoldDB" id="E1R592"/>
<protein>
    <submittedName>
        <fullName evidence="3">Sugar fermentation stimulation protein</fullName>
    </submittedName>
</protein>
<dbReference type="InterPro" id="IPR005224">
    <property type="entry name" value="SfsA"/>
</dbReference>
<dbReference type="NCBIfam" id="TIGR00230">
    <property type="entry name" value="sfsA"/>
    <property type="match status" value="1"/>
</dbReference>
<keyword evidence="4" id="KW-1185">Reference proteome</keyword>
<dbReference type="OrthoDB" id="9802365at2"/>
<dbReference type="PANTHER" id="PTHR30545">
    <property type="entry name" value="SUGAR FERMENTATION STIMULATION PROTEIN A"/>
    <property type="match status" value="1"/>
</dbReference>
<dbReference type="GO" id="GO:0003677">
    <property type="term" value="F:DNA binding"/>
    <property type="evidence" value="ECO:0007669"/>
    <property type="project" value="InterPro"/>
</dbReference>
<dbReference type="HOGENOM" id="CLU_052299_1_0_12"/>
<dbReference type="eggNOG" id="COG1489">
    <property type="taxonomic scope" value="Bacteria"/>
</dbReference>
<dbReference type="Gene3D" id="3.40.1350.60">
    <property type="match status" value="1"/>
</dbReference>
<dbReference type="EMBL" id="CP002116">
    <property type="protein sequence ID" value="ADK80627.1"/>
    <property type="molecule type" value="Genomic_DNA"/>
</dbReference>
<accession>E1R592</accession>
<evidence type="ECO:0000259" key="1">
    <source>
        <dbReference type="Pfam" id="PF03749"/>
    </source>
</evidence>
<evidence type="ECO:0000259" key="2">
    <source>
        <dbReference type="Pfam" id="PF17746"/>
    </source>
</evidence>
<evidence type="ECO:0000313" key="4">
    <source>
        <dbReference type="Proteomes" id="UP000002318"/>
    </source>
</evidence>
<gene>
    <name evidence="3" type="ordered locus">Spirs_1500</name>
</gene>
<feature type="domain" description="Sugar fermentation stimulation protein C-terminal" evidence="1">
    <location>
        <begin position="114"/>
        <end position="223"/>
    </location>
</feature>
<proteinExistence type="predicted"/>
<organism evidence="3 4">
    <name type="scientific">Sediminispirochaeta smaragdinae (strain DSM 11293 / JCM 15392 / SEBR 4228)</name>
    <name type="common">Spirochaeta smaragdinae</name>
    <dbReference type="NCBI Taxonomy" id="573413"/>
    <lineage>
        <taxon>Bacteria</taxon>
        <taxon>Pseudomonadati</taxon>
        <taxon>Spirochaetota</taxon>
        <taxon>Spirochaetia</taxon>
        <taxon>Spirochaetales</taxon>
        <taxon>Spirochaetaceae</taxon>
        <taxon>Sediminispirochaeta</taxon>
    </lineage>
</organism>
<dbReference type="Gene3D" id="2.40.50.580">
    <property type="match status" value="1"/>
</dbReference>
<dbReference type="KEGG" id="ssm:Spirs_1500"/>
<name>E1R592_SEDSS</name>
<dbReference type="InterPro" id="IPR041465">
    <property type="entry name" value="SfsA_N"/>
</dbReference>
<dbReference type="PANTHER" id="PTHR30545:SF2">
    <property type="entry name" value="SUGAR FERMENTATION STIMULATION PROTEIN A"/>
    <property type="match status" value="1"/>
</dbReference>
<reference evidence="3 4" key="1">
    <citation type="journal article" date="2010" name="Stand. Genomic Sci.">
        <title>Complete genome sequence of Spirochaeta smaragdinae type strain (SEBR 4228).</title>
        <authorList>
            <person name="Mavromatis K."/>
            <person name="Yasawong M."/>
            <person name="Chertkov O."/>
            <person name="Lapidus A."/>
            <person name="Lucas S."/>
            <person name="Nolan M."/>
            <person name="Del Rio T.G."/>
            <person name="Tice H."/>
            <person name="Cheng J.F."/>
            <person name="Pitluck S."/>
            <person name="Liolios K."/>
            <person name="Ivanova N."/>
            <person name="Tapia R."/>
            <person name="Han C."/>
            <person name="Bruce D."/>
            <person name="Goodwin L."/>
            <person name="Pati A."/>
            <person name="Chen A."/>
            <person name="Palaniappan K."/>
            <person name="Land M."/>
            <person name="Hauser L."/>
            <person name="Chang Y.J."/>
            <person name="Jeffries C.D."/>
            <person name="Detter J.C."/>
            <person name="Rohde M."/>
            <person name="Brambilla E."/>
            <person name="Spring S."/>
            <person name="Goker M."/>
            <person name="Sikorski J."/>
            <person name="Woyke T."/>
            <person name="Bristow J."/>
            <person name="Eisen J.A."/>
            <person name="Markowitz V."/>
            <person name="Hugenholtz P."/>
            <person name="Klenk H.P."/>
            <person name="Kyrpides N.C."/>
        </authorList>
    </citation>
    <scope>NUCLEOTIDE SEQUENCE [LARGE SCALE GENOMIC DNA]</scope>
    <source>
        <strain evidence="4">DSM 11293 / JCM 15392 / SEBR 4228</strain>
    </source>
</reference>
<dbReference type="CDD" id="cd22359">
    <property type="entry name" value="SfsA-like_bacterial"/>
    <property type="match status" value="1"/>
</dbReference>
<dbReference type="Proteomes" id="UP000002318">
    <property type="component" value="Chromosome"/>
</dbReference>
<dbReference type="Pfam" id="PF03749">
    <property type="entry name" value="SfsA"/>
    <property type="match status" value="1"/>
</dbReference>